<evidence type="ECO:0000313" key="3">
    <source>
        <dbReference type="EMBL" id="TLS52270.1"/>
    </source>
</evidence>
<dbReference type="Gene3D" id="3.40.980.10">
    <property type="entry name" value="MoaB/Mog-like domain"/>
    <property type="match status" value="1"/>
</dbReference>
<evidence type="ECO:0000259" key="2">
    <source>
        <dbReference type="SMART" id="SM00852"/>
    </source>
</evidence>
<dbReference type="HAMAP" id="MF_00226_B">
    <property type="entry name" value="CinA_B"/>
    <property type="match status" value="1"/>
</dbReference>
<dbReference type="OrthoDB" id="9801454at2"/>
<comment type="similarity">
    <text evidence="1">Belongs to the CinA family.</text>
</comment>
<dbReference type="InterPro" id="IPR008135">
    <property type="entry name" value="Competence-induced_CinA"/>
</dbReference>
<dbReference type="InterPro" id="IPR050101">
    <property type="entry name" value="CinA"/>
</dbReference>
<dbReference type="AlphaFoldDB" id="A0A5R9GDU4"/>
<reference evidence="3 4" key="1">
    <citation type="submission" date="2019-05" db="EMBL/GenBank/DDBJ databases">
        <authorList>
            <person name="Narsing Rao M.P."/>
            <person name="Li W.J."/>
        </authorList>
    </citation>
    <scope>NUCLEOTIDE SEQUENCE [LARGE SCALE GENOMIC DNA]</scope>
    <source>
        <strain evidence="3 4">SYSU_K30003</strain>
    </source>
</reference>
<evidence type="ECO:0000256" key="1">
    <source>
        <dbReference type="HAMAP-Rule" id="MF_00226"/>
    </source>
</evidence>
<dbReference type="Pfam" id="PF00994">
    <property type="entry name" value="MoCF_biosynth"/>
    <property type="match status" value="1"/>
</dbReference>
<comment type="caution">
    <text evidence="3">The sequence shown here is derived from an EMBL/GenBank/DDBJ whole genome shotgun (WGS) entry which is preliminary data.</text>
</comment>
<dbReference type="SUPFAM" id="SSF142433">
    <property type="entry name" value="CinA-like"/>
    <property type="match status" value="1"/>
</dbReference>
<dbReference type="InterPro" id="IPR041424">
    <property type="entry name" value="CinA_KH"/>
</dbReference>
<accession>A0A5R9GDU4</accession>
<proteinExistence type="inferred from homology"/>
<dbReference type="CDD" id="cd00885">
    <property type="entry name" value="cinA"/>
    <property type="match status" value="1"/>
</dbReference>
<dbReference type="PANTHER" id="PTHR13939:SF0">
    <property type="entry name" value="NMN AMIDOHYDROLASE-LIKE PROTEIN YFAY"/>
    <property type="match status" value="1"/>
</dbReference>
<dbReference type="InterPro" id="IPR008136">
    <property type="entry name" value="CinA_C"/>
</dbReference>
<dbReference type="RefSeq" id="WP_138193927.1">
    <property type="nucleotide sequence ID" value="NZ_VCIW01000005.1"/>
</dbReference>
<dbReference type="SUPFAM" id="SSF53218">
    <property type="entry name" value="Molybdenum cofactor biosynthesis proteins"/>
    <property type="match status" value="1"/>
</dbReference>
<evidence type="ECO:0000313" key="4">
    <source>
        <dbReference type="Proteomes" id="UP000309676"/>
    </source>
</evidence>
<protein>
    <recommendedName>
        <fullName evidence="1">Putative competence-damage inducible protein</fullName>
    </recommendedName>
</protein>
<dbReference type="NCBIfam" id="TIGR00199">
    <property type="entry name" value="PncC_domain"/>
    <property type="match status" value="1"/>
</dbReference>
<dbReference type="Pfam" id="PF18146">
    <property type="entry name" value="CinA_KH"/>
    <property type="match status" value="1"/>
</dbReference>
<dbReference type="EMBL" id="VCIW01000005">
    <property type="protein sequence ID" value="TLS52270.1"/>
    <property type="molecule type" value="Genomic_DNA"/>
</dbReference>
<dbReference type="SMART" id="SM00852">
    <property type="entry name" value="MoCF_biosynth"/>
    <property type="match status" value="1"/>
</dbReference>
<dbReference type="InterPro" id="IPR036425">
    <property type="entry name" value="MoaB/Mog-like_dom_sf"/>
</dbReference>
<feature type="domain" description="MoaB/Mog" evidence="2">
    <location>
        <begin position="4"/>
        <end position="170"/>
    </location>
</feature>
<dbReference type="NCBIfam" id="TIGR00200">
    <property type="entry name" value="cinA_nterm"/>
    <property type="match status" value="1"/>
</dbReference>
<name>A0A5R9GDU4_9BACL</name>
<keyword evidence="4" id="KW-1185">Reference proteome</keyword>
<dbReference type="NCBIfam" id="TIGR00177">
    <property type="entry name" value="molyb_syn"/>
    <property type="match status" value="1"/>
</dbReference>
<dbReference type="Proteomes" id="UP000309676">
    <property type="component" value="Unassembled WGS sequence"/>
</dbReference>
<organism evidence="3 4">
    <name type="scientific">Paenibacillus antri</name>
    <dbReference type="NCBI Taxonomy" id="2582848"/>
    <lineage>
        <taxon>Bacteria</taxon>
        <taxon>Bacillati</taxon>
        <taxon>Bacillota</taxon>
        <taxon>Bacilli</taxon>
        <taxon>Bacillales</taxon>
        <taxon>Paenibacillaceae</taxon>
        <taxon>Paenibacillus</taxon>
    </lineage>
</organism>
<gene>
    <name evidence="1" type="primary">cinA</name>
    <name evidence="3" type="ORF">FE782_09850</name>
</gene>
<dbReference type="InterPro" id="IPR001453">
    <property type="entry name" value="MoaB/Mog_dom"/>
</dbReference>
<dbReference type="Gene3D" id="3.30.70.2860">
    <property type="match status" value="1"/>
</dbReference>
<dbReference type="NCBIfam" id="NF001813">
    <property type="entry name" value="PRK00549.1"/>
    <property type="match status" value="1"/>
</dbReference>
<dbReference type="InterPro" id="IPR036653">
    <property type="entry name" value="CinA-like_C"/>
</dbReference>
<sequence length="415" mass="43849">MKAEIVAVGTELLLGQIVNTNAQYLAEACAGIGIDVYYQTVVGDNVDRIVSALRIASERADIVICTGGLGPTMDDLTRDALGIHVGAELVMDEDGMRKIEAYFAERGAVMVESNRRQALTLAGADVLPNDTGMAVGTALRRDGKLYVLLPGPPRELKPMFDRYAKPWLRANMNDALPLFSKSLKFAGIGESGLEHALLDLIESQADPTIAPYAKEGEVMIRLTSRASSEAEAFAKMADTEAEIRRRVGDHLYAEEDVSLDAVIVRLLRERGATLAAAESCTGGLFADMTTSHPGSSEAFAGGIVSYSNAAKTALLGVPKALLSGPGAPGALSAETAASMAEGARTRLGTTFAVSFTGVAGPGPSADGKPAGLVYLGVAEEGKATEVRELKLSGSREIVKLRACRAGFYELWKRLR</sequence>
<dbReference type="Gene3D" id="3.90.950.20">
    <property type="entry name" value="CinA-like"/>
    <property type="match status" value="1"/>
</dbReference>
<dbReference type="PANTHER" id="PTHR13939">
    <property type="entry name" value="NICOTINAMIDE-NUCLEOTIDE AMIDOHYDROLASE PNCC"/>
    <property type="match status" value="1"/>
</dbReference>
<dbReference type="Pfam" id="PF02464">
    <property type="entry name" value="CinA"/>
    <property type="match status" value="1"/>
</dbReference>
<dbReference type="PIRSF" id="PIRSF006728">
    <property type="entry name" value="CinA"/>
    <property type="match status" value="1"/>
</dbReference>